<evidence type="ECO:0000256" key="5">
    <source>
        <dbReference type="ARBA" id="ARBA00023204"/>
    </source>
</evidence>
<dbReference type="CDD" id="cd06529">
    <property type="entry name" value="S24_LexA-like"/>
    <property type="match status" value="1"/>
</dbReference>
<evidence type="ECO:0000256" key="3">
    <source>
        <dbReference type="ARBA" id="ARBA00022801"/>
    </source>
</evidence>
<keyword evidence="5" id="KW-0234">DNA repair</keyword>
<dbReference type="InterPro" id="IPR050077">
    <property type="entry name" value="LexA_repressor"/>
</dbReference>
<evidence type="ECO:0000256" key="2">
    <source>
        <dbReference type="ARBA" id="ARBA00022763"/>
    </source>
</evidence>
<evidence type="ECO:0000256" key="7">
    <source>
        <dbReference type="RuleBase" id="RU003991"/>
    </source>
</evidence>
<evidence type="ECO:0000256" key="1">
    <source>
        <dbReference type="ARBA" id="ARBA00007484"/>
    </source>
</evidence>
<reference evidence="10" key="1">
    <citation type="journal article" date="2019" name="Int. J. Syst. Evol. Microbiol.">
        <title>The Global Catalogue of Microorganisms (GCM) 10K type strain sequencing project: providing services to taxonomists for standard genome sequencing and annotation.</title>
        <authorList>
            <consortium name="The Broad Institute Genomics Platform"/>
            <consortium name="The Broad Institute Genome Sequencing Center for Infectious Disease"/>
            <person name="Wu L."/>
            <person name="Ma J."/>
        </authorList>
    </citation>
    <scope>NUCLEOTIDE SEQUENCE [LARGE SCALE GENOMIC DNA]</scope>
    <source>
        <strain evidence="10">CCUG 39402</strain>
    </source>
</reference>
<dbReference type="InterPro" id="IPR015927">
    <property type="entry name" value="Peptidase_S24_S26A/B/C"/>
</dbReference>
<dbReference type="Pfam" id="PF00717">
    <property type="entry name" value="Peptidase_S24"/>
    <property type="match status" value="1"/>
</dbReference>
<evidence type="ECO:0000256" key="4">
    <source>
        <dbReference type="ARBA" id="ARBA00022813"/>
    </source>
</evidence>
<proteinExistence type="inferred from homology"/>
<feature type="domain" description="Peptidase S24/S26A/S26B/S26C" evidence="8">
    <location>
        <begin position="24"/>
        <end position="139"/>
    </location>
</feature>
<dbReference type="InterPro" id="IPR039418">
    <property type="entry name" value="LexA-like"/>
</dbReference>
<dbReference type="Gene3D" id="2.10.109.10">
    <property type="entry name" value="Umud Fragment, subunit A"/>
    <property type="match status" value="1"/>
</dbReference>
<evidence type="ECO:0000313" key="9">
    <source>
        <dbReference type="EMBL" id="MFC6280060.1"/>
    </source>
</evidence>
<evidence type="ECO:0000313" key="10">
    <source>
        <dbReference type="Proteomes" id="UP001596270"/>
    </source>
</evidence>
<gene>
    <name evidence="9" type="ORF">ACFQND_02305</name>
</gene>
<dbReference type="InterPro" id="IPR006197">
    <property type="entry name" value="Peptidase_S24_LexA"/>
</dbReference>
<keyword evidence="3 7" id="KW-0378">Hydrolase</keyword>
<comment type="similarity">
    <text evidence="1 7">Belongs to the peptidase S24 family.</text>
</comment>
<dbReference type="InterPro" id="IPR036286">
    <property type="entry name" value="LexA/Signal_pep-like_sf"/>
</dbReference>
<keyword evidence="10" id="KW-1185">Reference proteome</keyword>
<dbReference type="PRINTS" id="PR00726">
    <property type="entry name" value="LEXASERPTASE"/>
</dbReference>
<dbReference type="NCBIfam" id="NF007621">
    <property type="entry name" value="PRK10276.1"/>
    <property type="match status" value="1"/>
</dbReference>
<organism evidence="9 10">
    <name type="scientific">Polaromonas aquatica</name>
    <dbReference type="NCBI Taxonomy" id="332657"/>
    <lineage>
        <taxon>Bacteria</taxon>
        <taxon>Pseudomonadati</taxon>
        <taxon>Pseudomonadota</taxon>
        <taxon>Betaproteobacteria</taxon>
        <taxon>Burkholderiales</taxon>
        <taxon>Comamonadaceae</taxon>
        <taxon>Polaromonas</taxon>
    </lineage>
</organism>
<comment type="caution">
    <text evidence="9">The sequence shown here is derived from an EMBL/GenBank/DDBJ whole genome shotgun (WGS) entry which is preliminary data.</text>
</comment>
<evidence type="ECO:0000259" key="8">
    <source>
        <dbReference type="Pfam" id="PF00717"/>
    </source>
</evidence>
<dbReference type="EMBL" id="JBHSRS010000004">
    <property type="protein sequence ID" value="MFC6280060.1"/>
    <property type="molecule type" value="Genomic_DNA"/>
</dbReference>
<sequence length="147" mass="16057">MYSKLPPDAQLLFPSPGGMLLPWVEGSVPAGFPSPAADFAVKRLDLSELLITHPAATFMWKCSGVSMIGLGIFDKDILIVNRALVPPRHLDIVVAEIDGDFTVKQYFLRNGTVQLRAANPTYPPILFKDGQTMTVCGVVTAAIKRFR</sequence>
<dbReference type="Proteomes" id="UP001596270">
    <property type="component" value="Unassembled WGS sequence"/>
</dbReference>
<accession>A0ABW1TRZ2</accession>
<dbReference type="PANTHER" id="PTHR33516:SF2">
    <property type="entry name" value="LEXA REPRESSOR-RELATED"/>
    <property type="match status" value="1"/>
</dbReference>
<dbReference type="SUPFAM" id="SSF51306">
    <property type="entry name" value="LexA/Signal peptidase"/>
    <property type="match status" value="1"/>
</dbReference>
<protein>
    <submittedName>
        <fullName evidence="9">LexA family protein</fullName>
    </submittedName>
</protein>
<keyword evidence="2" id="KW-0227">DNA damage</keyword>
<keyword evidence="6" id="KW-0742">SOS response</keyword>
<dbReference type="RefSeq" id="WP_377412169.1">
    <property type="nucleotide sequence ID" value="NZ_JBHSRS010000004.1"/>
</dbReference>
<evidence type="ECO:0000256" key="6">
    <source>
        <dbReference type="ARBA" id="ARBA00023236"/>
    </source>
</evidence>
<name>A0ABW1TRZ2_9BURK</name>
<keyword evidence="4 7" id="KW-0068">Autocatalytic cleavage</keyword>
<dbReference type="PANTHER" id="PTHR33516">
    <property type="entry name" value="LEXA REPRESSOR"/>
    <property type="match status" value="1"/>
</dbReference>